<sequence length="91" mass="10662">MSYVQSWEELGKALAEFENRISYLENSQPYHQEAATIQSQNENPTLKEAAEPWADKQWDVINQLRAMVLYLQEKVNKSLDKKAVDKQYTIK</sequence>
<reference evidence="1" key="1">
    <citation type="journal article" date="2015" name="Nature">
        <title>Complex archaea that bridge the gap between prokaryotes and eukaryotes.</title>
        <authorList>
            <person name="Spang A."/>
            <person name="Saw J.H."/>
            <person name="Jorgensen S.L."/>
            <person name="Zaremba-Niedzwiedzka K."/>
            <person name="Martijn J."/>
            <person name="Lind A.E."/>
            <person name="van Eijk R."/>
            <person name="Schleper C."/>
            <person name="Guy L."/>
            <person name="Ettema T.J."/>
        </authorList>
    </citation>
    <scope>NUCLEOTIDE SEQUENCE</scope>
</reference>
<dbReference type="EMBL" id="LAZR01011758">
    <property type="protein sequence ID" value="KKM60008.1"/>
    <property type="molecule type" value="Genomic_DNA"/>
</dbReference>
<organism evidence="1">
    <name type="scientific">marine sediment metagenome</name>
    <dbReference type="NCBI Taxonomy" id="412755"/>
    <lineage>
        <taxon>unclassified sequences</taxon>
        <taxon>metagenomes</taxon>
        <taxon>ecological metagenomes</taxon>
    </lineage>
</organism>
<gene>
    <name evidence="1" type="ORF">LCGC14_1546160</name>
</gene>
<accession>A0A0F9IRL1</accession>
<dbReference type="AlphaFoldDB" id="A0A0F9IRL1"/>
<name>A0A0F9IRL1_9ZZZZ</name>
<proteinExistence type="predicted"/>
<protein>
    <submittedName>
        <fullName evidence="1">Uncharacterized protein</fullName>
    </submittedName>
</protein>
<evidence type="ECO:0000313" key="1">
    <source>
        <dbReference type="EMBL" id="KKM60008.1"/>
    </source>
</evidence>
<comment type="caution">
    <text evidence="1">The sequence shown here is derived from an EMBL/GenBank/DDBJ whole genome shotgun (WGS) entry which is preliminary data.</text>
</comment>